<keyword evidence="9" id="KW-1185">Reference proteome</keyword>
<evidence type="ECO:0000313" key="8">
    <source>
        <dbReference type="EMBL" id="KAJ5618077.1"/>
    </source>
</evidence>
<proteinExistence type="predicted"/>
<dbReference type="EMBL" id="JAQJAE010000001">
    <property type="protein sequence ID" value="KAJ5618077.1"/>
    <property type="molecule type" value="Genomic_DNA"/>
</dbReference>
<dbReference type="Proteomes" id="UP001213799">
    <property type="component" value="Unassembled WGS sequence"/>
</dbReference>
<evidence type="ECO:0000256" key="7">
    <source>
        <dbReference type="SAM" id="Phobius"/>
    </source>
</evidence>
<keyword evidence="5 7" id="KW-1133">Transmembrane helix</keyword>
<dbReference type="Pfam" id="PF04193">
    <property type="entry name" value="PQ-loop"/>
    <property type="match status" value="2"/>
</dbReference>
<organism evidence="8 9">
    <name type="scientific">Penicillium hordei</name>
    <dbReference type="NCBI Taxonomy" id="40994"/>
    <lineage>
        <taxon>Eukaryota</taxon>
        <taxon>Fungi</taxon>
        <taxon>Dikarya</taxon>
        <taxon>Ascomycota</taxon>
        <taxon>Pezizomycotina</taxon>
        <taxon>Eurotiomycetes</taxon>
        <taxon>Eurotiomycetidae</taxon>
        <taxon>Eurotiales</taxon>
        <taxon>Aspergillaceae</taxon>
        <taxon>Penicillium</taxon>
    </lineage>
</organism>
<dbReference type="PANTHER" id="PTHR13131:SF5">
    <property type="entry name" value="CYSTINOSIN"/>
    <property type="match status" value="1"/>
</dbReference>
<evidence type="ECO:0000256" key="4">
    <source>
        <dbReference type="ARBA" id="ARBA00022737"/>
    </source>
</evidence>
<dbReference type="InterPro" id="IPR006603">
    <property type="entry name" value="PQ-loop_rpt"/>
</dbReference>
<comment type="caution">
    <text evidence="8">The sequence shown here is derived from an EMBL/GenBank/DDBJ whole genome shotgun (WGS) entry which is preliminary data.</text>
</comment>
<feature type="transmembrane region" description="Helical" evidence="7">
    <location>
        <begin position="289"/>
        <end position="309"/>
    </location>
</feature>
<feature type="transmembrane region" description="Helical" evidence="7">
    <location>
        <begin position="152"/>
        <end position="175"/>
    </location>
</feature>
<feature type="transmembrane region" description="Helical" evidence="7">
    <location>
        <begin position="112"/>
        <end position="132"/>
    </location>
</feature>
<evidence type="ECO:0000256" key="3">
    <source>
        <dbReference type="ARBA" id="ARBA00022692"/>
    </source>
</evidence>
<dbReference type="InterPro" id="IPR005282">
    <property type="entry name" value="LC_transporter"/>
</dbReference>
<evidence type="ECO:0000256" key="1">
    <source>
        <dbReference type="ARBA" id="ARBA00004127"/>
    </source>
</evidence>
<dbReference type="GO" id="GO:0012505">
    <property type="term" value="C:endomembrane system"/>
    <property type="evidence" value="ECO:0007669"/>
    <property type="project" value="UniProtKB-SubCell"/>
</dbReference>
<reference evidence="8" key="2">
    <citation type="submission" date="2023-01" db="EMBL/GenBank/DDBJ databases">
        <authorList>
            <person name="Petersen C."/>
        </authorList>
    </citation>
    <scope>NUCLEOTIDE SEQUENCE</scope>
    <source>
        <strain evidence="8">IBT 12815</strain>
    </source>
</reference>
<dbReference type="PANTHER" id="PTHR13131">
    <property type="entry name" value="CYSTINOSIN"/>
    <property type="match status" value="1"/>
</dbReference>
<dbReference type="GeneID" id="81584491"/>
<keyword evidence="4" id="KW-0677">Repeat</keyword>
<dbReference type="Gene3D" id="1.20.1280.290">
    <property type="match status" value="2"/>
</dbReference>
<dbReference type="RefSeq" id="XP_056759244.1">
    <property type="nucleotide sequence ID" value="XM_056894249.1"/>
</dbReference>
<feature type="transmembrane region" description="Helical" evidence="7">
    <location>
        <begin position="247"/>
        <end position="269"/>
    </location>
</feature>
<evidence type="ECO:0000256" key="2">
    <source>
        <dbReference type="ARBA" id="ARBA00022448"/>
    </source>
</evidence>
<dbReference type="GO" id="GO:0015184">
    <property type="term" value="F:L-cystine transmembrane transporter activity"/>
    <property type="evidence" value="ECO:0007669"/>
    <property type="project" value="TreeGrafter"/>
</dbReference>
<evidence type="ECO:0000256" key="6">
    <source>
        <dbReference type="ARBA" id="ARBA00023136"/>
    </source>
</evidence>
<keyword evidence="2" id="KW-0813">Transport</keyword>
<keyword evidence="3 7" id="KW-0812">Transmembrane</keyword>
<feature type="transmembrane region" description="Helical" evidence="7">
    <location>
        <begin position="217"/>
        <end position="235"/>
    </location>
</feature>
<comment type="subcellular location">
    <subcellularLocation>
        <location evidence="1">Endomembrane system</location>
        <topology evidence="1">Multi-pass membrane protein</topology>
    </subcellularLocation>
</comment>
<gene>
    <name evidence="8" type="ORF">N7537_003191</name>
</gene>
<feature type="transmembrane region" description="Helical" evidence="7">
    <location>
        <begin position="187"/>
        <end position="211"/>
    </location>
</feature>
<evidence type="ECO:0000256" key="5">
    <source>
        <dbReference type="ARBA" id="ARBA00022989"/>
    </source>
</evidence>
<name>A0AAD6H9N8_9EURO</name>
<dbReference type="AlphaFoldDB" id="A0AAD6H9N8"/>
<evidence type="ECO:0000313" key="9">
    <source>
        <dbReference type="Proteomes" id="UP001213799"/>
    </source>
</evidence>
<dbReference type="GO" id="GO:0000324">
    <property type="term" value="C:fungal-type vacuole"/>
    <property type="evidence" value="ECO:0007669"/>
    <property type="project" value="TreeGrafter"/>
</dbReference>
<dbReference type="GO" id="GO:0005774">
    <property type="term" value="C:vacuolar membrane"/>
    <property type="evidence" value="ECO:0007669"/>
    <property type="project" value="TreeGrafter"/>
</dbReference>
<reference evidence="8" key="1">
    <citation type="journal article" date="2023" name="IMA Fungus">
        <title>Comparative genomic study of the Penicillium genus elucidates a diverse pangenome and 15 lateral gene transfer events.</title>
        <authorList>
            <person name="Petersen C."/>
            <person name="Sorensen T."/>
            <person name="Nielsen M.R."/>
            <person name="Sondergaard T.E."/>
            <person name="Sorensen J.L."/>
            <person name="Fitzpatrick D.A."/>
            <person name="Frisvad J.C."/>
            <person name="Nielsen K.L."/>
        </authorList>
    </citation>
    <scope>NUCLEOTIDE SEQUENCE</scope>
    <source>
        <strain evidence="8">IBT 12815</strain>
    </source>
</reference>
<accession>A0AAD6H9N8</accession>
<dbReference type="SMART" id="SM00679">
    <property type="entry name" value="CTNS"/>
    <property type="match status" value="2"/>
</dbReference>
<feature type="transmembrane region" description="Helical" evidence="7">
    <location>
        <begin position="74"/>
        <end position="91"/>
    </location>
</feature>
<keyword evidence="6 7" id="KW-0472">Membrane</keyword>
<sequence length="333" mass="37569">MRSILGYPANAMDHRGDSLRIAEAELRIPRTPASIPRPWNSDDLESPSRSILSLLTIISISMMNATWTESISQILGWAYFFLWSLSFYPQVLHNHRRRSTDGFSIDFTLLNLLGLSAYTISNACFLFSPVVRAQYAQRHPQSPEPTVQWNDFVYALHGALICCWICSHFLCVRFWNFDSKLQRPSTLALVVFWGCLGMVPLAILCVLVLASWEWIDVVYVVGMIKVFLTAVKYTPQAVMNYQRQSTAGFSIVAILLDLSGAILSLMQLVLDSAMQGDWSGAVGNITKLLLGNITVLFDVIFIFQHFALYQERFAENQPGSSERDPLLDSRIEA</sequence>
<protein>
    <submittedName>
        <fullName evidence="8">Lysosomal cystine transporter</fullName>
    </submittedName>
</protein>